<keyword evidence="1" id="KW-0812">Transmembrane</keyword>
<dbReference type="RefSeq" id="WP_061857169.1">
    <property type="nucleotide sequence ID" value="NZ_LTBB01000001.1"/>
</dbReference>
<accession>A0A151ARL6</accession>
<reference evidence="2 3" key="1">
    <citation type="submission" date="2016-02" db="EMBL/GenBank/DDBJ databases">
        <title>Genome sequence of Clostridium colicanis DSM 13634.</title>
        <authorList>
            <person name="Poehlein A."/>
            <person name="Daniel R."/>
        </authorList>
    </citation>
    <scope>NUCLEOTIDE SEQUENCE [LARGE SCALE GENOMIC DNA]</scope>
    <source>
        <strain evidence="2 3">DSM 13634</strain>
    </source>
</reference>
<sequence>MKKGSFIFLALILIVGIILSTNFYLNRKKPNNYYYTNLLAKNLTLNEDVNVRILDTNFYKTEYLNNEDIELIKNFLKELRKPNFISKPVFLTQKPKYKIFFEFTKINEKYVINIYDNQYISVQPWDGEFTMDYITMKNISPRYNLYSLGKNAFVKEPNFK</sequence>
<comment type="caution">
    <text evidence="2">The sequence shown here is derived from an EMBL/GenBank/DDBJ whole genome shotgun (WGS) entry which is preliminary data.</text>
</comment>
<dbReference type="AlphaFoldDB" id="A0A151ARL6"/>
<protein>
    <submittedName>
        <fullName evidence="2">Uncharacterized protein</fullName>
    </submittedName>
</protein>
<proteinExistence type="predicted"/>
<keyword evidence="3" id="KW-1185">Reference proteome</keyword>
<organism evidence="2 3">
    <name type="scientific">Clostridium colicanis DSM 13634</name>
    <dbReference type="NCBI Taxonomy" id="1121305"/>
    <lineage>
        <taxon>Bacteria</taxon>
        <taxon>Bacillati</taxon>
        <taxon>Bacillota</taxon>
        <taxon>Clostridia</taxon>
        <taxon>Eubacteriales</taxon>
        <taxon>Clostridiaceae</taxon>
        <taxon>Clostridium</taxon>
    </lineage>
</organism>
<name>A0A151ARL6_9CLOT</name>
<evidence type="ECO:0000256" key="1">
    <source>
        <dbReference type="SAM" id="Phobius"/>
    </source>
</evidence>
<dbReference type="InterPro" id="IPR032619">
    <property type="entry name" value="DUF4883"/>
</dbReference>
<dbReference type="Gene3D" id="3.30.1490.410">
    <property type="entry name" value="Uncharacterised protein PF16224, DUF4883"/>
    <property type="match status" value="1"/>
</dbReference>
<keyword evidence="1" id="KW-0472">Membrane</keyword>
<dbReference type="PATRIC" id="fig|1121305.3.peg.232"/>
<keyword evidence="1" id="KW-1133">Transmembrane helix</keyword>
<dbReference type="CDD" id="cd15786">
    <property type="entry name" value="CPF_1278_like"/>
    <property type="match status" value="1"/>
</dbReference>
<evidence type="ECO:0000313" key="2">
    <source>
        <dbReference type="EMBL" id="KYH30289.1"/>
    </source>
</evidence>
<feature type="transmembrane region" description="Helical" evidence="1">
    <location>
        <begin position="6"/>
        <end position="25"/>
    </location>
</feature>
<dbReference type="Pfam" id="PF16224">
    <property type="entry name" value="DUF4883"/>
    <property type="match status" value="1"/>
</dbReference>
<gene>
    <name evidence="2" type="ORF">CLCOL_02350</name>
</gene>
<dbReference type="Proteomes" id="UP000075374">
    <property type="component" value="Unassembled WGS sequence"/>
</dbReference>
<evidence type="ECO:0000313" key="3">
    <source>
        <dbReference type="Proteomes" id="UP000075374"/>
    </source>
</evidence>
<dbReference type="EMBL" id="LTBB01000001">
    <property type="protein sequence ID" value="KYH30289.1"/>
    <property type="molecule type" value="Genomic_DNA"/>
</dbReference>